<dbReference type="EMBL" id="JASBWS010000028">
    <property type="protein sequence ID" value="KAJ9109826.1"/>
    <property type="molecule type" value="Genomic_DNA"/>
</dbReference>
<protein>
    <submittedName>
        <fullName evidence="1">Uncharacterized protein</fullName>
    </submittedName>
</protein>
<comment type="caution">
    <text evidence="1">The sequence shown here is derived from an EMBL/GenBank/DDBJ whole genome shotgun (WGS) entry which is preliminary data.</text>
</comment>
<dbReference type="Proteomes" id="UP001230649">
    <property type="component" value="Unassembled WGS sequence"/>
</dbReference>
<gene>
    <name evidence="1" type="ORF">QFC20_003242</name>
</gene>
<accession>A0ACC2WG58</accession>
<sequence>MEANELDFGAFLCIDDQALDAEDPAPLEESSPFDDILLSGDDDAVSIEDDNMVPELSVDMVSIARVQRGQHQDVSLARHFGRDLEVGFVGVSEALFRYWKSHRITNKNRLVGYLINTNNAAGHFNRLLWPQSGKRGYKELLAYEKNGRLTDWAIARRVAAAQRGEAM</sequence>
<evidence type="ECO:0000313" key="1">
    <source>
        <dbReference type="EMBL" id="KAJ9109826.1"/>
    </source>
</evidence>
<organism evidence="1 2">
    <name type="scientific">Naganishia adeliensis</name>
    <dbReference type="NCBI Taxonomy" id="92952"/>
    <lineage>
        <taxon>Eukaryota</taxon>
        <taxon>Fungi</taxon>
        <taxon>Dikarya</taxon>
        <taxon>Basidiomycota</taxon>
        <taxon>Agaricomycotina</taxon>
        <taxon>Tremellomycetes</taxon>
        <taxon>Filobasidiales</taxon>
        <taxon>Filobasidiaceae</taxon>
        <taxon>Naganishia</taxon>
    </lineage>
</organism>
<name>A0ACC2WG58_9TREE</name>
<evidence type="ECO:0000313" key="2">
    <source>
        <dbReference type="Proteomes" id="UP001230649"/>
    </source>
</evidence>
<proteinExistence type="predicted"/>
<reference evidence="1" key="1">
    <citation type="submission" date="2023-04" db="EMBL/GenBank/DDBJ databases">
        <title>Draft Genome sequencing of Naganishia species isolated from polar environments using Oxford Nanopore Technology.</title>
        <authorList>
            <person name="Leo P."/>
            <person name="Venkateswaran K."/>
        </authorList>
    </citation>
    <scope>NUCLEOTIDE SEQUENCE</scope>
    <source>
        <strain evidence="1">MNA-CCFEE 5262</strain>
    </source>
</reference>
<keyword evidence="2" id="KW-1185">Reference proteome</keyword>